<dbReference type="SUPFAM" id="SSF54826">
    <property type="entry name" value="Enolase N-terminal domain-like"/>
    <property type="match status" value="1"/>
</dbReference>
<dbReference type="PANTHER" id="PTHR48080">
    <property type="entry name" value="D-GALACTONATE DEHYDRATASE-RELATED"/>
    <property type="match status" value="1"/>
</dbReference>
<dbReference type="EMBL" id="RBRQ01000007">
    <property type="protein sequence ID" value="RMR15858.1"/>
    <property type="molecule type" value="Genomic_DNA"/>
</dbReference>
<dbReference type="InterPro" id="IPR029065">
    <property type="entry name" value="Enolase_C-like"/>
</dbReference>
<dbReference type="InterPro" id="IPR034593">
    <property type="entry name" value="DgoD-like"/>
</dbReference>
<feature type="domain" description="Mandelate racemase/muconate lactonizing enzyme C-terminal" evidence="4">
    <location>
        <begin position="157"/>
        <end position="253"/>
    </location>
</feature>
<evidence type="ECO:0000256" key="1">
    <source>
        <dbReference type="ARBA" id="ARBA00001426"/>
    </source>
</evidence>
<dbReference type="InterPro" id="IPR013342">
    <property type="entry name" value="Mandelate_racemase_C"/>
</dbReference>
<dbReference type="Pfam" id="PF02746">
    <property type="entry name" value="MR_MLE_N"/>
    <property type="match status" value="1"/>
</dbReference>
<proteinExistence type="predicted"/>
<dbReference type="Proteomes" id="UP000276615">
    <property type="component" value="Unassembled WGS sequence"/>
</dbReference>
<dbReference type="EC" id="4.2.1.40" evidence="3"/>
<evidence type="ECO:0000256" key="2">
    <source>
        <dbReference type="ARBA" id="ARBA00005183"/>
    </source>
</evidence>
<dbReference type="Gene3D" id="3.20.20.120">
    <property type="entry name" value="Enolase-like C-terminal domain"/>
    <property type="match status" value="1"/>
</dbReference>
<dbReference type="SUPFAM" id="SSF51604">
    <property type="entry name" value="Enolase C-terminal domain-like"/>
    <property type="match status" value="1"/>
</dbReference>
<dbReference type="InterPro" id="IPR036849">
    <property type="entry name" value="Enolase-like_C_sf"/>
</dbReference>
<accession>A0A3M4SLQ9</accession>
<dbReference type="InterPro" id="IPR029017">
    <property type="entry name" value="Enolase-like_N"/>
</dbReference>
<dbReference type="PANTHER" id="PTHR48080:SF4">
    <property type="entry name" value="GLUCARATE DEHYDRATASE"/>
    <property type="match status" value="1"/>
</dbReference>
<name>A0A3M4SLQ9_9PSED</name>
<dbReference type="AlphaFoldDB" id="A0A3M4SLQ9"/>
<evidence type="ECO:0000256" key="3">
    <source>
        <dbReference type="ARBA" id="ARBA00011973"/>
    </source>
</evidence>
<reference evidence="5 6" key="1">
    <citation type="submission" date="2018-08" db="EMBL/GenBank/DDBJ databases">
        <title>Recombination of ecologically and evolutionarily significant loci maintains genetic cohesion in the Pseudomonas syringae species complex.</title>
        <authorList>
            <person name="Dillon M."/>
            <person name="Thakur S."/>
            <person name="Almeida R.N.D."/>
            <person name="Weir B.S."/>
            <person name="Guttman D.S."/>
        </authorList>
    </citation>
    <scope>NUCLEOTIDE SEQUENCE [LARGE SCALE GENOMIC DNA]</scope>
    <source>
        <strain evidence="5 6">ICMP 8670</strain>
    </source>
</reference>
<dbReference type="GO" id="GO:0008872">
    <property type="term" value="F:glucarate dehydratase activity"/>
    <property type="evidence" value="ECO:0007669"/>
    <property type="project" value="UniProtKB-EC"/>
</dbReference>
<dbReference type="Gene3D" id="3.30.390.10">
    <property type="entry name" value="Enolase-like, N-terminal domain"/>
    <property type="match status" value="1"/>
</dbReference>
<dbReference type="InterPro" id="IPR013341">
    <property type="entry name" value="Mandelate_racemase_N_dom"/>
</dbReference>
<dbReference type="Pfam" id="PF13378">
    <property type="entry name" value="MR_MLE_C"/>
    <property type="match status" value="1"/>
</dbReference>
<comment type="pathway">
    <text evidence="2">Carbohydrate acid metabolism; D-glucarate degradation; 2,5-dioxopentanoate from D-glucarate: step 1/2.</text>
</comment>
<dbReference type="SMART" id="SM00922">
    <property type="entry name" value="MR_MLE"/>
    <property type="match status" value="1"/>
</dbReference>
<sequence length="400" mass="44464">MKIKRIKATPINLPLDAPYVWVFGELPGFSTTIIEVETEDGLVGLGEAPSWQAAAIIRDYIAPKLVGHDAFDIAGAEFLYLPYFAGVQSINDNARITAFGAVEMALWDLRGKAWGLPLYQVLGGAVRKDIPFTDYFSLRNDGPQQQDGSRVRGEQTPEAVADYCVMLNETYGTTFFEGKFSTRDPKVALRMLELIRQRLGDDVMLRIDSNQAYSLATARRLIRPLEELGVRNWEDPVSTIEEMVELRRHCSIPFSTHNTDIARAMSLKVPDAIVGNPAVLGGIGRLMRFIGACEHAGIDFWCYSGDSGVGSAVYLHLCAALGWIREPNQSLFRMQVTDVIEEGPFVPRNNTVRVPEGDGLGVTLSQEHLAYGHKHFLEHGPMNKYHDAQKPGTFRRLPLA</sequence>
<evidence type="ECO:0000313" key="5">
    <source>
        <dbReference type="EMBL" id="RMR15858.1"/>
    </source>
</evidence>
<comment type="catalytic activity">
    <reaction evidence="1">
        <text>D-glucarate = 5-dehydro-4-deoxy-D-glucarate + H2O</text>
        <dbReference type="Rhea" id="RHEA:14573"/>
        <dbReference type="ChEBI" id="CHEBI:15377"/>
        <dbReference type="ChEBI" id="CHEBI:30612"/>
        <dbReference type="ChEBI" id="CHEBI:42819"/>
        <dbReference type="EC" id="4.2.1.40"/>
    </reaction>
</comment>
<evidence type="ECO:0000259" key="4">
    <source>
        <dbReference type="SMART" id="SM00922"/>
    </source>
</evidence>
<dbReference type="RefSeq" id="WP_122282182.1">
    <property type="nucleotide sequence ID" value="NZ_RBRQ01000007.1"/>
</dbReference>
<organism evidence="5 6">
    <name type="scientific">Pseudomonas syringae pv. primulae</name>
    <dbReference type="NCBI Taxonomy" id="251707"/>
    <lineage>
        <taxon>Bacteria</taxon>
        <taxon>Pseudomonadati</taxon>
        <taxon>Pseudomonadota</taxon>
        <taxon>Gammaproteobacteria</taxon>
        <taxon>Pseudomonadales</taxon>
        <taxon>Pseudomonadaceae</taxon>
        <taxon>Pseudomonas</taxon>
    </lineage>
</organism>
<protein>
    <recommendedName>
        <fullName evidence="3">glucarate dehydratase</fullName>
        <ecNumber evidence="3">4.2.1.40</ecNumber>
    </recommendedName>
</protein>
<evidence type="ECO:0000313" key="6">
    <source>
        <dbReference type="Proteomes" id="UP000276615"/>
    </source>
</evidence>
<comment type="caution">
    <text evidence="5">The sequence shown here is derived from an EMBL/GenBank/DDBJ whole genome shotgun (WGS) entry which is preliminary data.</text>
</comment>
<gene>
    <name evidence="5" type="ORF">ALP92_02306</name>
</gene>